<evidence type="ECO:0000313" key="2">
    <source>
        <dbReference type="Proteomes" id="UP000600080"/>
    </source>
</evidence>
<keyword evidence="2" id="KW-1185">Reference proteome</keyword>
<organism evidence="1 2">
    <name type="scientific">Streptomyces kronopolitis</name>
    <dbReference type="NCBI Taxonomy" id="1612435"/>
    <lineage>
        <taxon>Bacteria</taxon>
        <taxon>Bacillati</taxon>
        <taxon>Actinomycetota</taxon>
        <taxon>Actinomycetes</taxon>
        <taxon>Kitasatosporales</taxon>
        <taxon>Streptomycetaceae</taxon>
        <taxon>Streptomyces</taxon>
    </lineage>
</organism>
<dbReference type="RefSeq" id="WP_189103440.1">
    <property type="nucleotide sequence ID" value="NZ_BMND01000041.1"/>
</dbReference>
<protein>
    <submittedName>
        <fullName evidence="1">Uncharacterized protein</fullName>
    </submittedName>
</protein>
<evidence type="ECO:0000313" key="1">
    <source>
        <dbReference type="EMBL" id="GGN61446.1"/>
    </source>
</evidence>
<sequence length="98" mass="10682">MPNTRPSVLSTAAALPLDEDEVRVTTAQRRLIALGAALVTNPFDTSVHQRLLRFLSQDIGAVLASLRTLQERPEAQLRARIAELTPMSANVTVAGRHQ</sequence>
<name>A0ABQ2JYR2_9ACTN</name>
<proteinExistence type="predicted"/>
<accession>A0ABQ2JYR2</accession>
<comment type="caution">
    <text evidence="1">The sequence shown here is derived from an EMBL/GenBank/DDBJ whole genome shotgun (WGS) entry which is preliminary data.</text>
</comment>
<dbReference type="Proteomes" id="UP000600080">
    <property type="component" value="Unassembled WGS sequence"/>
</dbReference>
<dbReference type="EMBL" id="BMND01000041">
    <property type="protein sequence ID" value="GGN61446.1"/>
    <property type="molecule type" value="Genomic_DNA"/>
</dbReference>
<reference evidence="2" key="1">
    <citation type="journal article" date="2019" name="Int. J. Syst. Evol. Microbiol.">
        <title>The Global Catalogue of Microorganisms (GCM) 10K type strain sequencing project: providing services to taxonomists for standard genome sequencing and annotation.</title>
        <authorList>
            <consortium name="The Broad Institute Genomics Platform"/>
            <consortium name="The Broad Institute Genome Sequencing Center for Infectious Disease"/>
            <person name="Wu L."/>
            <person name="Ma J."/>
        </authorList>
    </citation>
    <scope>NUCLEOTIDE SEQUENCE [LARGE SCALE GENOMIC DNA]</scope>
    <source>
        <strain evidence="2">CGMCC 4.7323</strain>
    </source>
</reference>
<gene>
    <name evidence="1" type="ORF">GCM10012285_60360</name>
</gene>
<dbReference type="GeneID" id="301551713"/>